<dbReference type="Gene3D" id="2.60.40.60">
    <property type="entry name" value="Cadherins"/>
    <property type="match status" value="4"/>
</dbReference>
<evidence type="ECO:0000256" key="7">
    <source>
        <dbReference type="ARBA" id="ARBA00022737"/>
    </source>
</evidence>
<dbReference type="InterPro" id="IPR041690">
    <property type="entry name" value="Cadherin_5"/>
</dbReference>
<dbReference type="SUPFAM" id="SSF117074">
    <property type="entry name" value="Hypothetical protein PA1324"/>
    <property type="match status" value="1"/>
</dbReference>
<dbReference type="InterPro" id="IPR002126">
    <property type="entry name" value="Cadherin-like_dom"/>
</dbReference>
<evidence type="ECO:0000256" key="12">
    <source>
        <dbReference type="ARBA" id="ARBA00022989"/>
    </source>
</evidence>
<proteinExistence type="predicted"/>
<dbReference type="RefSeq" id="WP_275229215.1">
    <property type="nucleotide sequence ID" value="NZ_JARESE010000050.1"/>
</dbReference>
<keyword evidence="4" id="KW-0645">Protease</keyword>
<keyword evidence="8" id="KW-0378">Hydrolase</keyword>
<evidence type="ECO:0000256" key="2">
    <source>
        <dbReference type="ARBA" id="ARBA00004613"/>
    </source>
</evidence>
<dbReference type="Gene3D" id="2.60.40.10">
    <property type="entry name" value="Immunoglobulins"/>
    <property type="match status" value="2"/>
</dbReference>
<dbReference type="PANTHER" id="PTHR24025">
    <property type="entry name" value="DESMOGLEIN FAMILY MEMBER"/>
    <property type="match status" value="1"/>
</dbReference>
<dbReference type="InterPro" id="IPR034075">
    <property type="entry name" value="Glr3161-like_dom"/>
</dbReference>
<dbReference type="InterPro" id="IPR015919">
    <property type="entry name" value="Cadherin-like_sf"/>
</dbReference>
<comment type="subcellular location">
    <subcellularLocation>
        <location evidence="1">Membrane</location>
    </subcellularLocation>
    <subcellularLocation>
        <location evidence="2">Secreted</location>
    </subcellularLocation>
</comment>
<accession>A0ABT5WST9</accession>
<dbReference type="CDD" id="cd05562">
    <property type="entry name" value="Peptidases_S53_like"/>
    <property type="match status" value="1"/>
</dbReference>
<dbReference type="PANTHER" id="PTHR24025:SF31">
    <property type="entry name" value="NEURAL-CADHERIN"/>
    <property type="match status" value="1"/>
</dbReference>
<evidence type="ECO:0000313" key="15">
    <source>
        <dbReference type="EMBL" id="MDE8653109.1"/>
    </source>
</evidence>
<dbReference type="Gene3D" id="2.60.40.3440">
    <property type="match status" value="4"/>
</dbReference>
<evidence type="ECO:0000313" key="16">
    <source>
        <dbReference type="Proteomes" id="UP001216253"/>
    </source>
</evidence>
<dbReference type="Pfam" id="PF17963">
    <property type="entry name" value="Big_9"/>
    <property type="match status" value="4"/>
</dbReference>
<evidence type="ECO:0000256" key="3">
    <source>
        <dbReference type="ARBA" id="ARBA00022525"/>
    </source>
</evidence>
<keyword evidence="3" id="KW-0964">Secreted</keyword>
<evidence type="ECO:0000256" key="6">
    <source>
        <dbReference type="ARBA" id="ARBA00022729"/>
    </source>
</evidence>
<dbReference type="PROSITE" id="PS50268">
    <property type="entry name" value="CADHERIN_2"/>
    <property type="match status" value="4"/>
</dbReference>
<evidence type="ECO:0000256" key="4">
    <source>
        <dbReference type="ARBA" id="ARBA00022670"/>
    </source>
</evidence>
<name>A0ABT5WST9_9SPHN</name>
<evidence type="ECO:0000256" key="5">
    <source>
        <dbReference type="ARBA" id="ARBA00022692"/>
    </source>
</evidence>
<dbReference type="CDD" id="cd11304">
    <property type="entry name" value="Cadherin_repeat"/>
    <property type="match status" value="4"/>
</dbReference>
<dbReference type="InterPro" id="IPR006644">
    <property type="entry name" value="Cadg"/>
</dbReference>
<keyword evidence="11" id="KW-0130">Cell adhesion</keyword>
<dbReference type="EMBL" id="JARESE010000050">
    <property type="protein sequence ID" value="MDE8653109.1"/>
    <property type="molecule type" value="Genomic_DNA"/>
</dbReference>
<evidence type="ECO:0000256" key="1">
    <source>
        <dbReference type="ARBA" id="ARBA00004370"/>
    </source>
</evidence>
<dbReference type="InterPro" id="IPR050971">
    <property type="entry name" value="Cadherin-domain_protein"/>
</dbReference>
<dbReference type="SMART" id="SM00112">
    <property type="entry name" value="CA"/>
    <property type="match status" value="5"/>
</dbReference>
<dbReference type="SUPFAM" id="SSF52743">
    <property type="entry name" value="Subtilisin-like"/>
    <property type="match status" value="1"/>
</dbReference>
<dbReference type="InterPro" id="IPR033764">
    <property type="entry name" value="Sdr_B"/>
</dbReference>
<sequence>MIIRLNQFSSGLEPTTENGTISSLTTTTSAIVSSGVATKGLTADVIDAVSNGKLQFGLAGIFLESQIAVAGLDGQARAGALADFVSANSIAPVRNGYVTIDVAAANGDGSTILDDLMAIGLVKGSAFGALASGLLPLDAIDDLAALATIKFARPSYAVLDTGAVAGQDDLAIDAPAARSTFGVDGTGITVGVLSDSFDTRTTTSIHYAEDVASGDLPAGINVLSDYANGTDEGRGMAQLIYDIAPGVEMAFHTAFAGEADFAQGIIDLRNAGSDIIVDDVRYFFEPMFQDGVIAQAVDTVVADGAMYFSSAGNYAARSYESEFRNSGTTFTSGGVTYALHDFDPGVGVDTAQRITQSGAVSYILQWDDPFFSVSGGTGARSDMVFIFRDTGGGIISVIDSSTLGDDPIEFEQLSGSGALDVSIGFRTGLPGNVEPHLIKYVTLGGSQTFSEFNTASGTSFGHSNTAGANAVAAADWYDTPAYGQTPPFAENFTSKGGVPILFDTDGNRYISPQQRGVDFTAPDGSNTTFFGTDVDYDADTFPNFYGTSAAAPNAAALAALMMDYVPGASGARIEQALRDSALDILSTWGGTLTGAGFDLTTGAGLIQATAALNALANDAGVSLTVTRQTVFIDADNDGGVDSGEQLHTVTRIVNNGLADAANVTLSDPMNGATIDMGSVEITPIAIDDTKAGSGPIVLTFAELLANDIDPDGAEANLTIASVLHAEHGTVSFDAGTQTVTFTPTIGYSGPASFEYTIVDEDGHANVAGYNGVVHITVGVPDAAPGTDAPGVVTDANPAVTATIGALAAGKAVEVYYSSTVGFANEVIVNPAPSSAVANHDGGSATSNVETLTVQAVDTLSLGNLIFRDANANGVFDGGDSGIDGVTLSLFADADNNGTADGAAIATTTTAGGGAYLFQNLAPGNYIVSVDAGNFTGGNALAGLIATTNAGDPDNNINNDSNGAAGPGGTIVSGSVTLSYGAEPTGDGDSDADTNLAVDIGFGAPNQPPVNTLPATFNGSEDTPLVLTGISIADPDAGSGAIEVNFVIDPGSGTLTLATDVAGGVTSGQIVGNASGAIVVTATVAQINATLAAANGLTLTPAADFHGDIAFGMDTADGGNTGLGGEKTDVDTAVITISAVNDAPVITSDGSGDTAAINVSEGATPVTTVVAADVDADPITYSIAGGADQARFTIDGTTGALGFLVAPDFGAPTDAGANNVYDVIVRASDGTLHDDQAIAVTVLDAGGNIPPVAVADAYSVNEDNTLTVALASGVLANDTDADLDPLTAVLVSGAAHGTLTLNADGSFTYAPNADFHGEDTFTYKANDGTVNGNTATVTITVASINDAPVITSGGGGATAAVDVDENATAVATVAASDVDLDTLTYSIAGGADAAKFTINAATGALSFLAAPDFEDPGDAGADNVYDVIVRASDGTLFDMQEIAVTVLDLNELPVALDDDYSVSEDGNLTVPVAGVLANDSDDDADPLTAILVTDVAHGTLVLNADGSFTYAPDADFSGEDSFTYKVNDGTGDGNIATVTITVDPVNDAPVITSDGGGATATVDVAENTAFVTTVVATDVDLPPVLTVAPSPAIATGGKAGGVVMDADPSGITYSINGGADAAKFTIDGTTGALSFIATPDFENPDDSGGDNVYDVTVRASDGSLFDEQALAVTVTAANDAPVVTIGATAILWDQLEPGTTDSYSVSAFVAGENFTLAAATTLDFFEALLEDNDLVPNDSFDGFSGTFGWAIYAADSGTGAPGALLFSGSDASPVLADTGLLSLYGTDVFDAKISLGGVSLEAGDYWIMLHEGAWLSPGDNTPIFWISSGNDPDPDFPHAFAEDPTNPSYDATDGPLAFLLGNNTSDLVATEQVLLNLAGAIRVSDQDAGGGEIEVTLAVDYGVLNVAPGTTGVTLAGSGSDSVTLTGTLAQIQALLDGTLGATITYLAHTDDPPASASLTATVDDQGNTGPGGAMTDTAVATIQIEAINDTPAITSNGGGATAAINVNENVAAVTTVVAADPDGDTLTYAIVGGDDQAKFTINAATGALRFVSAPNFESPTDVGANNVYDVIVRASDGTLYDDQAIAVTVKDVNENAAPIVAQPIADQSSPEDGFWSFTLPAGTFSDPNGDSLTLSATLANGSPLPSWLTFNPATRNFSGTPPLDFNGTIDLKVVASDGSLSTSDVFTLTITPVFDPPPNSPPQANDDTALTIQNTTLALSAVQLLANDQDFDGDPLTIAAVFGASHGSVSLSGSTVVFTPEAGFTGTASFSYRVSDPFGADDTATVTVFVTQPPNHRPVVSPAVEGQTTFADTPTAIQVHASDPDGDPLTYAPNNPAHGSITANGAGAFVYTPDDGYLGTDTVVVTVQDGKGGSTVYQATILVMSLDTPEEFRLIATDGWAGEIGGNGTVFGTEGFQDITVLDVAGHLGFDPSFNAGNDIVRLHGDAADWDIVRFGSSAVLSDGDTVVTLPVGVTGLPVVFDDGVRSLVFDTESGTMAIGDQSFGAVLVPITADPDGTLLPGSPDDAAIARVRMAEDGEVHAGGAIDLFGTADGAETVHLTFGSVSLDPSFNQGGDTLVVAGDAGDFTAVVEGSNVILAGNGYDIALPVGPEGMDLAFDDGTLEVIYDTVLEHVLIGDQVIDATITPLGAIA</sequence>
<organism evidence="15 16">
    <name type="scientific">Novosphingobium album</name>
    <name type="common">ex Liu et al. 2023</name>
    <dbReference type="NCBI Taxonomy" id="3031130"/>
    <lineage>
        <taxon>Bacteria</taxon>
        <taxon>Pseudomonadati</taxon>
        <taxon>Pseudomonadota</taxon>
        <taxon>Alphaproteobacteria</taxon>
        <taxon>Sphingomonadales</taxon>
        <taxon>Sphingomonadaceae</taxon>
        <taxon>Novosphingobium</taxon>
    </lineage>
</organism>
<keyword evidence="5" id="KW-0812">Transmembrane</keyword>
<dbReference type="InterPro" id="IPR023828">
    <property type="entry name" value="Peptidase_S8_Ser-AS"/>
</dbReference>
<feature type="domain" description="Cadherin" evidence="14">
    <location>
        <begin position="1998"/>
        <end position="2100"/>
    </location>
</feature>
<dbReference type="Pfam" id="PF17892">
    <property type="entry name" value="Cadherin_5"/>
    <property type="match status" value="1"/>
</dbReference>
<dbReference type="Pfam" id="PF17210">
    <property type="entry name" value="SdrD_B"/>
    <property type="match status" value="1"/>
</dbReference>
<dbReference type="NCBIfam" id="TIGR01965">
    <property type="entry name" value="VCBS_repeat"/>
    <property type="match status" value="2"/>
</dbReference>
<reference evidence="15 16" key="1">
    <citation type="submission" date="2023-03" db="EMBL/GenBank/DDBJ databases">
        <title>NovoSphingobium album sp. nov. isolated from polycyclic aromatic hydrocarbons- and heavy-metal polluted soil.</title>
        <authorList>
            <person name="Liu Z."/>
            <person name="Wang K."/>
        </authorList>
    </citation>
    <scope>NUCLEOTIDE SEQUENCE [LARGE SCALE GENOMIC DNA]</scope>
    <source>
        <strain evidence="15 16">H3SJ31-1</strain>
    </source>
</reference>
<feature type="domain" description="Cadherin" evidence="14">
    <location>
        <begin position="1367"/>
        <end position="1454"/>
    </location>
</feature>
<keyword evidence="10" id="KW-0106">Calcium</keyword>
<evidence type="ECO:0000256" key="9">
    <source>
        <dbReference type="ARBA" id="ARBA00022825"/>
    </source>
</evidence>
<dbReference type="NCBIfam" id="NF012211">
    <property type="entry name" value="tand_rpt_95"/>
    <property type="match status" value="5"/>
</dbReference>
<comment type="caution">
    <text evidence="15">The sequence shown here is derived from an EMBL/GenBank/DDBJ whole genome shotgun (WGS) entry which is preliminary data.</text>
</comment>
<evidence type="ECO:0000256" key="10">
    <source>
        <dbReference type="ARBA" id="ARBA00022837"/>
    </source>
</evidence>
<dbReference type="Proteomes" id="UP001216253">
    <property type="component" value="Unassembled WGS sequence"/>
</dbReference>
<keyword evidence="13" id="KW-0472">Membrane</keyword>
<evidence type="ECO:0000256" key="8">
    <source>
        <dbReference type="ARBA" id="ARBA00022801"/>
    </source>
</evidence>
<feature type="domain" description="Cadherin" evidence="14">
    <location>
        <begin position="1555"/>
        <end position="1682"/>
    </location>
</feature>
<dbReference type="SMART" id="SM00736">
    <property type="entry name" value="CADG"/>
    <property type="match status" value="2"/>
</dbReference>
<evidence type="ECO:0000256" key="11">
    <source>
        <dbReference type="ARBA" id="ARBA00022889"/>
    </source>
</evidence>
<gene>
    <name evidence="15" type="ORF">PYV00_15485</name>
</gene>
<dbReference type="InterPro" id="IPR010221">
    <property type="entry name" value="VCBS_dom"/>
</dbReference>
<dbReference type="Pfam" id="PF05345">
    <property type="entry name" value="He_PIG"/>
    <property type="match status" value="1"/>
</dbReference>
<dbReference type="Gene3D" id="2.60.40.2810">
    <property type="match status" value="1"/>
</dbReference>
<keyword evidence="12" id="KW-1133">Transmembrane helix</keyword>
<dbReference type="InterPro" id="IPR036852">
    <property type="entry name" value="Peptidase_S8/S53_dom_sf"/>
</dbReference>
<protein>
    <submittedName>
        <fullName evidence="15">Ig-like domain-containing protein</fullName>
    </submittedName>
</protein>
<keyword evidence="16" id="KW-1185">Reference proteome</keyword>
<evidence type="ECO:0000259" key="14">
    <source>
        <dbReference type="PROSITE" id="PS50268"/>
    </source>
</evidence>
<dbReference type="InterPro" id="IPR013783">
    <property type="entry name" value="Ig-like_fold"/>
</dbReference>
<dbReference type="SUPFAM" id="SSF49313">
    <property type="entry name" value="Cadherin-like"/>
    <property type="match status" value="5"/>
</dbReference>
<dbReference type="PROSITE" id="PS00138">
    <property type="entry name" value="SUBTILASE_SER"/>
    <property type="match status" value="1"/>
</dbReference>
<feature type="domain" description="Cadherin" evidence="14">
    <location>
        <begin position="1150"/>
        <end position="1252"/>
    </location>
</feature>
<evidence type="ECO:0000256" key="13">
    <source>
        <dbReference type="ARBA" id="ARBA00023136"/>
    </source>
</evidence>
<keyword evidence="6" id="KW-0732">Signal</keyword>
<keyword evidence="7" id="KW-0677">Repeat</keyword>
<keyword evidence="9" id="KW-0720">Serine protease</keyword>